<dbReference type="SMART" id="SM00753">
    <property type="entry name" value="PAM"/>
    <property type="match status" value="1"/>
</dbReference>
<dbReference type="InterPro" id="IPR050756">
    <property type="entry name" value="CSN3"/>
</dbReference>
<evidence type="ECO:0000313" key="3">
    <source>
        <dbReference type="EnsemblMetazoa" id="AMAM009831-PA"/>
    </source>
</evidence>
<dbReference type="GO" id="GO:0008541">
    <property type="term" value="C:proteasome regulatory particle, lid subcomplex"/>
    <property type="evidence" value="ECO:0007669"/>
    <property type="project" value="TreeGrafter"/>
</dbReference>
<dbReference type="GO" id="GO:0006511">
    <property type="term" value="P:ubiquitin-dependent protein catabolic process"/>
    <property type="evidence" value="ECO:0007669"/>
    <property type="project" value="TreeGrafter"/>
</dbReference>
<dbReference type="Proteomes" id="UP000075901">
    <property type="component" value="Unassembled WGS sequence"/>
</dbReference>
<dbReference type="Pfam" id="PF25573">
    <property type="entry name" value="TPR_PSMD3_N"/>
    <property type="match status" value="1"/>
</dbReference>
<proteinExistence type="predicted"/>
<name>A0A182SMN9_9DIPT</name>
<feature type="compositionally biased region" description="Low complexity" evidence="1">
    <location>
        <begin position="1"/>
        <end position="13"/>
    </location>
</feature>
<reference evidence="3" key="2">
    <citation type="submission" date="2020-05" db="UniProtKB">
        <authorList>
            <consortium name="EnsemblMetazoa"/>
        </authorList>
    </citation>
    <scope>IDENTIFICATION</scope>
    <source>
        <strain evidence="3">maculatus3</strain>
    </source>
</reference>
<feature type="region of interest" description="Disordered" evidence="1">
    <location>
        <begin position="1"/>
        <end position="26"/>
    </location>
</feature>
<evidence type="ECO:0000313" key="4">
    <source>
        <dbReference type="Proteomes" id="UP000075901"/>
    </source>
</evidence>
<evidence type="ECO:0000256" key="1">
    <source>
        <dbReference type="SAM" id="MobiDB-lite"/>
    </source>
</evidence>
<evidence type="ECO:0000259" key="2">
    <source>
        <dbReference type="Pfam" id="PF25573"/>
    </source>
</evidence>
<dbReference type="PANTHER" id="PTHR10758">
    <property type="entry name" value="26S PROTEASOME NON-ATPASE REGULATORY SUBUNIT 3/COP9 SIGNALOSOME COMPLEX SUBUNIT 3"/>
    <property type="match status" value="1"/>
</dbReference>
<dbReference type="PANTHER" id="PTHR10758:SF2">
    <property type="entry name" value="26S PROTEASOME NON-ATPASE REGULATORY SUBUNIT 3"/>
    <property type="match status" value="1"/>
</dbReference>
<dbReference type="InterPro" id="IPR057985">
    <property type="entry name" value="TPR_PSMD3_N"/>
</dbReference>
<protein>
    <recommendedName>
        <fullName evidence="2">26S proteasome non-ATPase regulatory subunit 3 N-terminal TPR repeats domain-containing protein</fullName>
    </recommendedName>
</protein>
<dbReference type="VEuPathDB" id="VectorBase:AMAM009831"/>
<reference evidence="4" key="1">
    <citation type="submission" date="2013-09" db="EMBL/GenBank/DDBJ databases">
        <title>The Genome Sequence of Anopheles maculatus species B.</title>
        <authorList>
            <consortium name="The Broad Institute Genomics Platform"/>
            <person name="Neafsey D.E."/>
            <person name="Besansky N."/>
            <person name="Howell P."/>
            <person name="Walton C."/>
            <person name="Young S.K."/>
            <person name="Zeng Q."/>
            <person name="Gargeya S."/>
            <person name="Fitzgerald M."/>
            <person name="Haas B."/>
            <person name="Abouelleil A."/>
            <person name="Allen A.W."/>
            <person name="Alvarado L."/>
            <person name="Arachchi H.M."/>
            <person name="Berlin A.M."/>
            <person name="Chapman S.B."/>
            <person name="Gainer-Dewar J."/>
            <person name="Goldberg J."/>
            <person name="Griggs A."/>
            <person name="Gujja S."/>
            <person name="Hansen M."/>
            <person name="Howarth C."/>
            <person name="Imamovic A."/>
            <person name="Ireland A."/>
            <person name="Larimer J."/>
            <person name="McCowan C."/>
            <person name="Murphy C."/>
            <person name="Pearson M."/>
            <person name="Poon T.W."/>
            <person name="Priest M."/>
            <person name="Roberts A."/>
            <person name="Saif S."/>
            <person name="Shea T."/>
            <person name="Sisk P."/>
            <person name="Sykes S."/>
            <person name="Wortman J."/>
            <person name="Nusbaum C."/>
            <person name="Birren B."/>
        </authorList>
    </citation>
    <scope>NUCLEOTIDE SEQUENCE [LARGE SCALE GENOMIC DNA]</scope>
    <source>
        <strain evidence="4">maculatus3</strain>
    </source>
</reference>
<accession>A0A182SMN9</accession>
<dbReference type="EnsemblMetazoa" id="AMAM009831-RA">
    <property type="protein sequence ID" value="AMAM009831-PA"/>
    <property type="gene ID" value="AMAM009831"/>
</dbReference>
<keyword evidence="4" id="KW-1185">Reference proteome</keyword>
<feature type="domain" description="26S proteasome non-ATPase regulatory subunit 3 N-terminal TPR repeats" evidence="2">
    <location>
        <begin position="37"/>
        <end position="325"/>
    </location>
</feature>
<dbReference type="AlphaFoldDB" id="A0A182SMN9"/>
<organism evidence="3 4">
    <name type="scientific">Anopheles maculatus</name>
    <dbReference type="NCBI Taxonomy" id="74869"/>
    <lineage>
        <taxon>Eukaryota</taxon>
        <taxon>Metazoa</taxon>
        <taxon>Ecdysozoa</taxon>
        <taxon>Arthropoda</taxon>
        <taxon>Hexapoda</taxon>
        <taxon>Insecta</taxon>
        <taxon>Pterygota</taxon>
        <taxon>Neoptera</taxon>
        <taxon>Endopterygota</taxon>
        <taxon>Diptera</taxon>
        <taxon>Nematocera</taxon>
        <taxon>Culicoidea</taxon>
        <taxon>Culicidae</taxon>
        <taxon>Anophelinae</taxon>
        <taxon>Anopheles</taxon>
        <taxon>Anopheles maculatus group</taxon>
    </lineage>
</organism>
<sequence length="325" mass="36674">MVSQTTTAAATAASEPIVDVEMESAEDAETAKKDAELLAVQEIRDHARQIDKAVVSKEPRFILRVLRSLPTTRRKLALVVVRSLAVQLYPAGAERDGIMVYIEDYPAGAQEPELPRPRAAIKSPLPEVDAYFHLLLLVRLLDKNDLPKATKCSQDLMTKIVGQNRRSLDLIAAKCYFYHSRVSELNNDLESIRSFLHSRLRTATLRNDFEGQAVLINCLLRNYLHYSLYDQADKLVNKSVFPETASNNECSRFLYYLGRIKAAKLEYSVAHKQLVQALRKAPQQAAVGFRQTVQKLVIVVELLLGDIPERKVFRQAALRRSLGPY</sequence>